<dbReference type="PROSITE" id="PS00301">
    <property type="entry name" value="G_TR_1"/>
    <property type="match status" value="1"/>
</dbReference>
<comment type="caution">
    <text evidence="10">The sequence shown here is derived from an EMBL/GenBank/DDBJ whole genome shotgun (WGS) entry which is preliminary data.</text>
</comment>
<dbReference type="GO" id="GO:0003723">
    <property type="term" value="F:RNA binding"/>
    <property type="evidence" value="ECO:0007669"/>
    <property type="project" value="InterPro"/>
</dbReference>
<dbReference type="GO" id="GO:0005525">
    <property type="term" value="F:GTP binding"/>
    <property type="evidence" value="ECO:0007669"/>
    <property type="project" value="UniProtKB-KW"/>
</dbReference>
<dbReference type="Proteomes" id="UP000241848">
    <property type="component" value="Unassembled WGS sequence"/>
</dbReference>
<evidence type="ECO:0000256" key="6">
    <source>
        <dbReference type="ARBA" id="ARBA00023134"/>
    </source>
</evidence>
<dbReference type="PANTHER" id="PTHR43721:SF22">
    <property type="entry name" value="ELONGATION FACTOR TU, MITOCHONDRIAL"/>
    <property type="match status" value="1"/>
</dbReference>
<protein>
    <recommendedName>
        <fullName evidence="2">Selenocysteine-specific elongation factor</fullName>
    </recommendedName>
    <alternativeName>
        <fullName evidence="8">SelB translation factor</fullName>
    </alternativeName>
</protein>
<proteinExistence type="predicted"/>
<organism evidence="10 11">
    <name type="scientific">Sulfobacillus acidophilus</name>
    <dbReference type="NCBI Taxonomy" id="53633"/>
    <lineage>
        <taxon>Bacteria</taxon>
        <taxon>Bacillati</taxon>
        <taxon>Bacillota</taxon>
        <taxon>Clostridia</taxon>
        <taxon>Eubacteriales</taxon>
        <taxon>Clostridiales Family XVII. Incertae Sedis</taxon>
        <taxon>Sulfobacillus</taxon>
    </lineage>
</organism>
<dbReference type="InterPro" id="IPR031157">
    <property type="entry name" value="G_TR_CS"/>
</dbReference>
<dbReference type="Pfam" id="PF00009">
    <property type="entry name" value="GTP_EFTU"/>
    <property type="match status" value="1"/>
</dbReference>
<keyword evidence="5" id="KW-0648">Protein biosynthesis</keyword>
<dbReference type="InterPro" id="IPR015191">
    <property type="entry name" value="SelB_WHD4"/>
</dbReference>
<dbReference type="Gene3D" id="1.10.10.2770">
    <property type="match status" value="1"/>
</dbReference>
<reference evidence="10 11" key="1">
    <citation type="journal article" date="2014" name="BMC Genomics">
        <title>Comparison of environmental and isolate Sulfobacillus genomes reveals diverse carbon, sulfur, nitrogen, and hydrogen metabolisms.</title>
        <authorList>
            <person name="Justice N.B."/>
            <person name="Norman A."/>
            <person name="Brown C.T."/>
            <person name="Singh A."/>
            <person name="Thomas B.C."/>
            <person name="Banfield J.F."/>
        </authorList>
    </citation>
    <scope>NUCLEOTIDE SEQUENCE [LARGE SCALE GENOMIC DNA]</scope>
    <source>
        <strain evidence="10">AMDSBA3</strain>
    </source>
</reference>
<gene>
    <name evidence="10" type="primary">selB</name>
    <name evidence="10" type="ORF">C7B45_00290</name>
</gene>
<dbReference type="PROSITE" id="PS51722">
    <property type="entry name" value="G_TR_2"/>
    <property type="match status" value="1"/>
</dbReference>
<evidence type="ECO:0000256" key="8">
    <source>
        <dbReference type="ARBA" id="ARBA00031615"/>
    </source>
</evidence>
<comment type="subcellular location">
    <subcellularLocation>
        <location evidence="1">Cytoplasm</location>
    </subcellularLocation>
</comment>
<dbReference type="InterPro" id="IPR027417">
    <property type="entry name" value="P-loop_NTPase"/>
</dbReference>
<dbReference type="SUPFAM" id="SSF46785">
    <property type="entry name" value="Winged helix' DNA-binding domain"/>
    <property type="match status" value="2"/>
</dbReference>
<dbReference type="Gene3D" id="1.10.10.10">
    <property type="entry name" value="Winged helix-like DNA-binding domain superfamily/Winged helix DNA-binding domain"/>
    <property type="match status" value="1"/>
</dbReference>
<dbReference type="InterPro" id="IPR057335">
    <property type="entry name" value="Beta-barrel_SelB"/>
</dbReference>
<keyword evidence="6" id="KW-0342">GTP-binding</keyword>
<comment type="function">
    <text evidence="7">Translation factor necessary for the incorporation of selenocysteine into proteins. It probably replaces EF-Tu for the insertion of selenocysteine directed by the UGA codon. SelB binds GTP and GDP.</text>
</comment>
<dbReference type="InterPro" id="IPR050055">
    <property type="entry name" value="EF-Tu_GTPase"/>
</dbReference>
<accession>A0A2T2WPC8</accession>
<dbReference type="GO" id="GO:0001514">
    <property type="term" value="P:selenocysteine incorporation"/>
    <property type="evidence" value="ECO:0007669"/>
    <property type="project" value="InterPro"/>
</dbReference>
<dbReference type="SUPFAM" id="SSF52540">
    <property type="entry name" value="P-loop containing nucleoside triphosphate hydrolases"/>
    <property type="match status" value="1"/>
</dbReference>
<evidence type="ECO:0000313" key="11">
    <source>
        <dbReference type="Proteomes" id="UP000241848"/>
    </source>
</evidence>
<dbReference type="InterPro" id="IPR000795">
    <property type="entry name" value="T_Tr_GTP-bd_dom"/>
</dbReference>
<dbReference type="InterPro" id="IPR036388">
    <property type="entry name" value="WH-like_DNA-bd_sf"/>
</dbReference>
<dbReference type="InterPro" id="IPR004161">
    <property type="entry name" value="EFTu-like_2"/>
</dbReference>
<dbReference type="InterPro" id="IPR009001">
    <property type="entry name" value="Transl_elong_EF1A/Init_IF2_C"/>
</dbReference>
<dbReference type="CDD" id="cd04171">
    <property type="entry name" value="SelB"/>
    <property type="match status" value="1"/>
</dbReference>
<dbReference type="NCBIfam" id="TIGR00475">
    <property type="entry name" value="selB"/>
    <property type="match status" value="1"/>
</dbReference>
<dbReference type="GO" id="GO:0005829">
    <property type="term" value="C:cytosol"/>
    <property type="evidence" value="ECO:0007669"/>
    <property type="project" value="TreeGrafter"/>
</dbReference>
<evidence type="ECO:0000256" key="2">
    <source>
        <dbReference type="ARBA" id="ARBA00015953"/>
    </source>
</evidence>
<evidence type="ECO:0000259" key="9">
    <source>
        <dbReference type="PROSITE" id="PS51722"/>
    </source>
</evidence>
<dbReference type="Gene3D" id="2.40.30.10">
    <property type="entry name" value="Translation factors"/>
    <property type="match status" value="1"/>
</dbReference>
<dbReference type="Pfam" id="PF25461">
    <property type="entry name" value="Beta-barrel_SelB"/>
    <property type="match status" value="1"/>
</dbReference>
<evidence type="ECO:0000256" key="1">
    <source>
        <dbReference type="ARBA" id="ARBA00004496"/>
    </source>
</evidence>
<evidence type="ECO:0000256" key="7">
    <source>
        <dbReference type="ARBA" id="ARBA00025526"/>
    </source>
</evidence>
<dbReference type="Gene3D" id="3.40.50.300">
    <property type="entry name" value="P-loop containing nucleotide triphosphate hydrolases"/>
    <property type="match status" value="1"/>
</dbReference>
<dbReference type="AlphaFoldDB" id="A0A2T2WPC8"/>
<feature type="domain" description="Tr-type G" evidence="9">
    <location>
        <begin position="4"/>
        <end position="178"/>
    </location>
</feature>
<dbReference type="SUPFAM" id="SSF50465">
    <property type="entry name" value="EF-Tu/eEF-1alpha/eIF2-gamma C-terminal domain"/>
    <property type="match status" value="1"/>
</dbReference>
<dbReference type="PRINTS" id="PR00315">
    <property type="entry name" value="ELONGATNFCT"/>
</dbReference>
<evidence type="ECO:0000313" key="10">
    <source>
        <dbReference type="EMBL" id="PSR24092.1"/>
    </source>
</evidence>
<keyword evidence="4" id="KW-0547">Nucleotide-binding</keyword>
<dbReference type="Pfam" id="PF03144">
    <property type="entry name" value="GTP_EFTU_D2"/>
    <property type="match status" value="1"/>
</dbReference>
<evidence type="ECO:0000256" key="4">
    <source>
        <dbReference type="ARBA" id="ARBA00022741"/>
    </source>
</evidence>
<dbReference type="InterPro" id="IPR036390">
    <property type="entry name" value="WH_DNA-bd_sf"/>
</dbReference>
<dbReference type="CDD" id="cd15491">
    <property type="entry name" value="selB_III"/>
    <property type="match status" value="1"/>
</dbReference>
<evidence type="ECO:0000256" key="3">
    <source>
        <dbReference type="ARBA" id="ARBA00022490"/>
    </source>
</evidence>
<dbReference type="GO" id="GO:0003924">
    <property type="term" value="F:GTPase activity"/>
    <property type="evidence" value="ECO:0007669"/>
    <property type="project" value="InterPro"/>
</dbReference>
<dbReference type="EMBL" id="PXYV01000001">
    <property type="protein sequence ID" value="PSR24092.1"/>
    <property type="molecule type" value="Genomic_DNA"/>
</dbReference>
<dbReference type="SUPFAM" id="SSF50447">
    <property type="entry name" value="Translation proteins"/>
    <property type="match status" value="1"/>
</dbReference>
<dbReference type="PANTHER" id="PTHR43721">
    <property type="entry name" value="ELONGATION FACTOR TU-RELATED"/>
    <property type="match status" value="1"/>
</dbReference>
<dbReference type="CDD" id="cd03696">
    <property type="entry name" value="SelB_II"/>
    <property type="match status" value="1"/>
</dbReference>
<dbReference type="Pfam" id="PF09106">
    <property type="entry name" value="WHD_2nd_SelB"/>
    <property type="match status" value="1"/>
</dbReference>
<keyword evidence="10" id="KW-0251">Elongation factor</keyword>
<dbReference type="InterPro" id="IPR015190">
    <property type="entry name" value="Elong_fac_SelB-wing-hlx_typ-2"/>
</dbReference>
<keyword evidence="3" id="KW-0963">Cytoplasm</keyword>
<dbReference type="InterPro" id="IPR004535">
    <property type="entry name" value="Transl_elong_SelB"/>
</dbReference>
<dbReference type="Pfam" id="PF09107">
    <property type="entry name" value="WHD_3rd_SelB"/>
    <property type="match status" value="1"/>
</dbReference>
<dbReference type="InterPro" id="IPR009000">
    <property type="entry name" value="Transl_B-barrel_sf"/>
</dbReference>
<sequence>MANLYPVIVGTAGHIDHGKTTLVKALTGQDADRLPEEKARGITIDLGFAHMRLASGQRVAFIDVPGHERFVRNMVAGVHGMDAVLLVVAADEGIMPQTEEHLAILRLLGVQRGLTVITKADLVDAEMRALVHELVVDAIQGTFLENAPVVTVDAITGRGINELKMALHELVAGVKRQSVVGPVRLPIDRVFTVKGFGTVVTGTLVSGRIQIEDSLEVVPDGLMVRVRGVQVHNRAETEALSGQRVALNIAGVSYEDVKRGSVLASKGTLRGVNVFTAALELLATSPVVNDNVRVHVHSGTAQALGRIYLIDSQELRPQDTGFVEIRLESALALARRDRFLIRSYSPVVTIGGGVALEVGIHHRRREPGLMKRLERLFAGDDAQAMYDLIARSPMPVAAEEVAARLGLTPAQVMEMGQSQADVIALEGRYLWVESQLLPWDQKARAILLQYVQDRPIKPGMPIDELKSRMAHDWPPRIFRAALQHQGWFFDREWVRLTVEPAPISGQDLAAIQSVYEAVRTGELNPSRFDEIKRRLTLDEKRFEDIVEYLFLQGCLLRLEDGLAMSREAYEQGKELVAQAIRRDGPKSTAELKEALQVNRRLAVLFLELLDRQRVTRRSGDKRELVP</sequence>
<dbReference type="GO" id="GO:0003746">
    <property type="term" value="F:translation elongation factor activity"/>
    <property type="evidence" value="ECO:0007669"/>
    <property type="project" value="UniProtKB-KW"/>
</dbReference>
<evidence type="ECO:0000256" key="5">
    <source>
        <dbReference type="ARBA" id="ARBA00022917"/>
    </source>
</evidence>
<name>A0A2T2WPC8_9FIRM</name>